<comment type="caution">
    <text evidence="6">The sequence shown here is derived from an EMBL/GenBank/DDBJ whole genome shotgun (WGS) entry which is preliminary data.</text>
</comment>
<dbReference type="GO" id="GO:0005829">
    <property type="term" value="C:cytosol"/>
    <property type="evidence" value="ECO:0007669"/>
    <property type="project" value="TreeGrafter"/>
</dbReference>
<feature type="domain" description="Cyclic nucleotide-binding" evidence="4">
    <location>
        <begin position="22"/>
        <end position="142"/>
    </location>
</feature>
<dbReference type="PROSITE" id="PS51063">
    <property type="entry name" value="HTH_CRP_2"/>
    <property type="match status" value="1"/>
</dbReference>
<dbReference type="SUPFAM" id="SSF46785">
    <property type="entry name" value="Winged helix' DNA-binding domain"/>
    <property type="match status" value="1"/>
</dbReference>
<evidence type="ECO:0000259" key="5">
    <source>
        <dbReference type="PROSITE" id="PS51063"/>
    </source>
</evidence>
<accession>A0A644WZX4</accession>
<dbReference type="InterPro" id="IPR000595">
    <property type="entry name" value="cNMP-bd_dom"/>
</dbReference>
<name>A0A644WZX4_9ZZZZ</name>
<dbReference type="PROSITE" id="PS50042">
    <property type="entry name" value="CNMP_BINDING_3"/>
    <property type="match status" value="1"/>
</dbReference>
<protein>
    <submittedName>
        <fullName evidence="6">CRP-like cAMP-activated global transcriptional regulator</fullName>
    </submittedName>
</protein>
<dbReference type="Pfam" id="PF13545">
    <property type="entry name" value="HTH_Crp_2"/>
    <property type="match status" value="1"/>
</dbReference>
<dbReference type="InterPro" id="IPR036388">
    <property type="entry name" value="WH-like_DNA-bd_sf"/>
</dbReference>
<evidence type="ECO:0000256" key="3">
    <source>
        <dbReference type="ARBA" id="ARBA00023163"/>
    </source>
</evidence>
<organism evidence="6">
    <name type="scientific">bioreactor metagenome</name>
    <dbReference type="NCBI Taxonomy" id="1076179"/>
    <lineage>
        <taxon>unclassified sequences</taxon>
        <taxon>metagenomes</taxon>
        <taxon>ecological metagenomes</taxon>
    </lineage>
</organism>
<evidence type="ECO:0000259" key="4">
    <source>
        <dbReference type="PROSITE" id="PS50042"/>
    </source>
</evidence>
<dbReference type="EMBL" id="VSSQ01001536">
    <property type="protein sequence ID" value="MPM09161.1"/>
    <property type="molecule type" value="Genomic_DNA"/>
</dbReference>
<proteinExistence type="predicted"/>
<keyword evidence="2" id="KW-0238">DNA-binding</keyword>
<dbReference type="InterPro" id="IPR018490">
    <property type="entry name" value="cNMP-bd_dom_sf"/>
</dbReference>
<evidence type="ECO:0000256" key="1">
    <source>
        <dbReference type="ARBA" id="ARBA00023015"/>
    </source>
</evidence>
<dbReference type="SMART" id="SM00100">
    <property type="entry name" value="cNMP"/>
    <property type="match status" value="1"/>
</dbReference>
<sequence>MAMMHCSACSDGTSPCLHNVPIFQHLDPSEIGRVQRLILQRELEADEVLFREGDASENLYIVRSGSLKLVRYSVDGKELLLDTLFPGDFYGSDGLFAPGTVQESAIAEQGSGICMIQGEKLKQLMLADPSISLKVMTYLNTKLEQYRQQLEMLSTKDVTKRICMYLHQRAVRSANLELFLSQEDIGNATHLTKETVNRKLAVLQEQQIIRITGKKKITIADLAKLKELAF</sequence>
<dbReference type="CDD" id="cd00038">
    <property type="entry name" value="CAP_ED"/>
    <property type="match status" value="1"/>
</dbReference>
<dbReference type="AlphaFoldDB" id="A0A644WZX4"/>
<dbReference type="InterPro" id="IPR050397">
    <property type="entry name" value="Env_Response_Regulators"/>
</dbReference>
<reference evidence="6" key="1">
    <citation type="submission" date="2019-08" db="EMBL/GenBank/DDBJ databases">
        <authorList>
            <person name="Kucharzyk K."/>
            <person name="Murdoch R.W."/>
            <person name="Higgins S."/>
            <person name="Loffler F."/>
        </authorList>
    </citation>
    <scope>NUCLEOTIDE SEQUENCE</scope>
</reference>
<dbReference type="Gene3D" id="2.60.120.10">
    <property type="entry name" value="Jelly Rolls"/>
    <property type="match status" value="1"/>
</dbReference>
<evidence type="ECO:0000256" key="2">
    <source>
        <dbReference type="ARBA" id="ARBA00023125"/>
    </source>
</evidence>
<dbReference type="SUPFAM" id="SSF51206">
    <property type="entry name" value="cAMP-binding domain-like"/>
    <property type="match status" value="1"/>
</dbReference>
<dbReference type="PANTHER" id="PTHR24567">
    <property type="entry name" value="CRP FAMILY TRANSCRIPTIONAL REGULATORY PROTEIN"/>
    <property type="match status" value="1"/>
</dbReference>
<keyword evidence="3" id="KW-0804">Transcription</keyword>
<dbReference type="GO" id="GO:0003677">
    <property type="term" value="F:DNA binding"/>
    <property type="evidence" value="ECO:0007669"/>
    <property type="project" value="UniProtKB-KW"/>
</dbReference>
<gene>
    <name evidence="6" type="primary">glxR_9</name>
    <name evidence="6" type="ORF">SDC9_55477</name>
</gene>
<keyword evidence="1" id="KW-0805">Transcription regulation</keyword>
<dbReference type="Gene3D" id="1.10.10.10">
    <property type="entry name" value="Winged helix-like DNA-binding domain superfamily/Winged helix DNA-binding domain"/>
    <property type="match status" value="1"/>
</dbReference>
<dbReference type="InterPro" id="IPR014710">
    <property type="entry name" value="RmlC-like_jellyroll"/>
</dbReference>
<dbReference type="Pfam" id="PF00027">
    <property type="entry name" value="cNMP_binding"/>
    <property type="match status" value="1"/>
</dbReference>
<feature type="domain" description="HTH crp-type" evidence="5">
    <location>
        <begin position="156"/>
        <end position="223"/>
    </location>
</feature>
<dbReference type="GO" id="GO:0003700">
    <property type="term" value="F:DNA-binding transcription factor activity"/>
    <property type="evidence" value="ECO:0007669"/>
    <property type="project" value="TreeGrafter"/>
</dbReference>
<evidence type="ECO:0000313" key="6">
    <source>
        <dbReference type="EMBL" id="MPM09161.1"/>
    </source>
</evidence>
<dbReference type="InterPro" id="IPR036390">
    <property type="entry name" value="WH_DNA-bd_sf"/>
</dbReference>
<dbReference type="InterPro" id="IPR012318">
    <property type="entry name" value="HTH_CRP"/>
</dbReference>
<dbReference type="PANTHER" id="PTHR24567:SF68">
    <property type="entry name" value="DNA-BINDING TRANSCRIPTIONAL DUAL REGULATOR CRP"/>
    <property type="match status" value="1"/>
</dbReference>
<dbReference type="SMART" id="SM00419">
    <property type="entry name" value="HTH_CRP"/>
    <property type="match status" value="1"/>
</dbReference>